<reference evidence="2" key="1">
    <citation type="submission" date="2016-11" db="UniProtKB">
        <authorList>
            <consortium name="WormBaseParasite"/>
        </authorList>
    </citation>
    <scope>IDENTIFICATION</scope>
</reference>
<protein>
    <submittedName>
        <fullName evidence="2">Transposase</fullName>
    </submittedName>
</protein>
<evidence type="ECO:0000313" key="1">
    <source>
        <dbReference type="Proteomes" id="UP000095284"/>
    </source>
</evidence>
<dbReference type="WBParaSite" id="BXY_1304500.1">
    <property type="protein sequence ID" value="BXY_1304500.1"/>
    <property type="gene ID" value="BXY_1304500"/>
</dbReference>
<organism evidence="1 2">
    <name type="scientific">Bursaphelenchus xylophilus</name>
    <name type="common">Pinewood nematode worm</name>
    <name type="synonym">Aphelenchoides xylophilus</name>
    <dbReference type="NCBI Taxonomy" id="6326"/>
    <lineage>
        <taxon>Eukaryota</taxon>
        <taxon>Metazoa</taxon>
        <taxon>Ecdysozoa</taxon>
        <taxon>Nematoda</taxon>
        <taxon>Chromadorea</taxon>
        <taxon>Rhabditida</taxon>
        <taxon>Tylenchina</taxon>
        <taxon>Tylenchomorpha</taxon>
        <taxon>Aphelenchoidea</taxon>
        <taxon>Aphelenchoididae</taxon>
        <taxon>Bursaphelenchus</taxon>
    </lineage>
</organism>
<accession>A0A1I7SJ21</accession>
<dbReference type="Proteomes" id="UP000095284">
    <property type="component" value="Unplaced"/>
</dbReference>
<evidence type="ECO:0000313" key="2">
    <source>
        <dbReference type="WBParaSite" id="BXY_1304500.1"/>
    </source>
</evidence>
<name>A0A1I7SJ21_BURXY</name>
<sequence length="31" mass="3638">MEIIENPFLGALEKLEKSMVPRRSPPRKDQK</sequence>
<dbReference type="AlphaFoldDB" id="A0A1I7SJ21"/>
<proteinExistence type="predicted"/>